<name>A0AA35CQ99_9FIRM</name>
<dbReference type="RefSeq" id="WP_264842591.1">
    <property type="nucleotide sequence ID" value="NZ_AP025628.1"/>
</dbReference>
<dbReference type="EMBL" id="AP025628">
    <property type="protein sequence ID" value="BDG61976.1"/>
    <property type="molecule type" value="Genomic_DNA"/>
</dbReference>
<evidence type="ECO:0000313" key="3">
    <source>
        <dbReference type="Proteomes" id="UP001163687"/>
    </source>
</evidence>
<organism evidence="2 3">
    <name type="scientific">Caldinitratiruptor microaerophilus</name>
    <dbReference type="NCBI Taxonomy" id="671077"/>
    <lineage>
        <taxon>Bacteria</taxon>
        <taxon>Bacillati</taxon>
        <taxon>Bacillota</taxon>
        <taxon>Clostridia</taxon>
        <taxon>Eubacteriales</taxon>
        <taxon>Symbiobacteriaceae</taxon>
        <taxon>Caldinitratiruptor</taxon>
    </lineage>
</organism>
<sequence>MGSTRFCPARISWVCSAAAGTRWPGRGYAGCTPDLAVEVLSPEDTFAEVLAGVQDDLAGGARAVWALDPRSRTVSVYRPGGALEVLSERQELDAGNTLPGLRVPLARLFV</sequence>
<evidence type="ECO:0000313" key="2">
    <source>
        <dbReference type="EMBL" id="BDG61976.1"/>
    </source>
</evidence>
<dbReference type="Gene3D" id="3.90.1570.10">
    <property type="entry name" value="tt1808, chain A"/>
    <property type="match status" value="1"/>
</dbReference>
<dbReference type="Pfam" id="PF05685">
    <property type="entry name" value="Uma2"/>
    <property type="match status" value="1"/>
</dbReference>
<dbReference type="PANTHER" id="PTHR34107">
    <property type="entry name" value="SLL0198 PROTEIN-RELATED"/>
    <property type="match status" value="1"/>
</dbReference>
<dbReference type="SUPFAM" id="SSF52980">
    <property type="entry name" value="Restriction endonuclease-like"/>
    <property type="match status" value="1"/>
</dbReference>
<keyword evidence="3" id="KW-1185">Reference proteome</keyword>
<feature type="domain" description="Putative restriction endonuclease" evidence="1">
    <location>
        <begin position="12"/>
        <end position="105"/>
    </location>
</feature>
<dbReference type="AlphaFoldDB" id="A0AA35CQ99"/>
<dbReference type="InterPro" id="IPR008538">
    <property type="entry name" value="Uma2"/>
</dbReference>
<dbReference type="KEGG" id="cmic:caldi_30660"/>
<gene>
    <name evidence="2" type="ORF">caldi_30660</name>
</gene>
<reference evidence="2" key="1">
    <citation type="submission" date="2022-03" db="EMBL/GenBank/DDBJ databases">
        <title>Complete genome sequence of Caldinitratiruptor microaerophilus.</title>
        <authorList>
            <person name="Mukaiyama R."/>
            <person name="Nishiyama T."/>
            <person name="Ueda K."/>
        </authorList>
    </citation>
    <scope>NUCLEOTIDE SEQUENCE</scope>
    <source>
        <strain evidence="2">JCM 16183</strain>
    </source>
</reference>
<dbReference type="InterPro" id="IPR012296">
    <property type="entry name" value="Nuclease_put_TT1808"/>
</dbReference>
<proteinExistence type="predicted"/>
<dbReference type="InterPro" id="IPR011335">
    <property type="entry name" value="Restrct_endonuc-II-like"/>
</dbReference>
<dbReference type="CDD" id="cd06260">
    <property type="entry name" value="DUF820-like"/>
    <property type="match status" value="1"/>
</dbReference>
<dbReference type="Proteomes" id="UP001163687">
    <property type="component" value="Chromosome"/>
</dbReference>
<accession>A0AA35CQ99</accession>
<evidence type="ECO:0000259" key="1">
    <source>
        <dbReference type="Pfam" id="PF05685"/>
    </source>
</evidence>
<protein>
    <recommendedName>
        <fullName evidence="1">Putative restriction endonuclease domain-containing protein</fullName>
    </recommendedName>
</protein>
<dbReference type="PANTHER" id="PTHR34107:SF1">
    <property type="entry name" value="SLL0198 PROTEIN"/>
    <property type="match status" value="1"/>
</dbReference>